<evidence type="ECO:0000256" key="4">
    <source>
        <dbReference type="SAM" id="MobiDB-lite"/>
    </source>
</evidence>
<protein>
    <submittedName>
        <fullName evidence="6">Helix-turn-helix domain-containing protein</fullName>
    </submittedName>
</protein>
<dbReference type="Proteomes" id="UP001620409">
    <property type="component" value="Unassembled WGS sequence"/>
</dbReference>
<evidence type="ECO:0000256" key="2">
    <source>
        <dbReference type="ARBA" id="ARBA00023125"/>
    </source>
</evidence>
<dbReference type="Gene3D" id="1.10.260.40">
    <property type="entry name" value="lambda repressor-like DNA-binding domains"/>
    <property type="match status" value="1"/>
</dbReference>
<gene>
    <name evidence="6" type="ORF">ISP18_05410</name>
</gene>
<comment type="caution">
    <text evidence="6">The sequence shown here is derived from an EMBL/GenBank/DDBJ whole genome shotgun (WGS) entry which is preliminary data.</text>
</comment>
<keyword evidence="3" id="KW-0804">Transcription</keyword>
<dbReference type="EMBL" id="JADIKI010000022">
    <property type="protein sequence ID" value="MFK2854019.1"/>
    <property type="molecule type" value="Genomic_DNA"/>
</dbReference>
<name>A0ABW8II85_9GAMM</name>
<dbReference type="PANTHER" id="PTHR36511:SF4">
    <property type="entry name" value="ANTITOXIN MQSA"/>
    <property type="match status" value="1"/>
</dbReference>
<keyword evidence="2" id="KW-0238">DNA-binding</keyword>
<dbReference type="InterPro" id="IPR010982">
    <property type="entry name" value="Lambda_DNA-bd_dom_sf"/>
</dbReference>
<dbReference type="InterPro" id="IPR001387">
    <property type="entry name" value="Cro/C1-type_HTH"/>
</dbReference>
<evidence type="ECO:0000256" key="3">
    <source>
        <dbReference type="ARBA" id="ARBA00023163"/>
    </source>
</evidence>
<dbReference type="SUPFAM" id="SSF47413">
    <property type="entry name" value="lambda repressor-like DNA-binding domains"/>
    <property type="match status" value="1"/>
</dbReference>
<evidence type="ECO:0000256" key="1">
    <source>
        <dbReference type="ARBA" id="ARBA00023015"/>
    </source>
</evidence>
<proteinExistence type="predicted"/>
<evidence type="ECO:0000313" key="7">
    <source>
        <dbReference type="Proteomes" id="UP001620409"/>
    </source>
</evidence>
<sequence>MDKKLFAQLVESMEQMGEISRGERAPSREFHVDAVEVRSIRQATGLSQSKFAKALDVNVGTLRNWEQGLREPTGPARALLRAIKNDPKHVLKALIEPASPDMPAVKRAGTKSAGRAPRPRDRAA</sequence>
<accession>A0ABW8II85</accession>
<feature type="domain" description="HTH cro/C1-type" evidence="5">
    <location>
        <begin position="37"/>
        <end position="90"/>
    </location>
</feature>
<dbReference type="PANTHER" id="PTHR36511">
    <property type="entry name" value="MERR FAMILY BACTERIAL REGULATORY PROTEIN"/>
    <property type="match status" value="1"/>
</dbReference>
<feature type="region of interest" description="Disordered" evidence="4">
    <location>
        <begin position="96"/>
        <end position="124"/>
    </location>
</feature>
<evidence type="ECO:0000259" key="5">
    <source>
        <dbReference type="PROSITE" id="PS50943"/>
    </source>
</evidence>
<organism evidence="6 7">
    <name type="scientific">Dyella humi</name>
    <dbReference type="NCBI Taxonomy" id="1770547"/>
    <lineage>
        <taxon>Bacteria</taxon>
        <taxon>Pseudomonadati</taxon>
        <taxon>Pseudomonadota</taxon>
        <taxon>Gammaproteobacteria</taxon>
        <taxon>Lysobacterales</taxon>
        <taxon>Rhodanobacteraceae</taxon>
        <taxon>Dyella</taxon>
    </lineage>
</organism>
<reference evidence="6 7" key="1">
    <citation type="submission" date="2020-10" db="EMBL/GenBank/DDBJ databases">
        <title>Phylogeny of dyella-like bacteria.</title>
        <authorList>
            <person name="Fu J."/>
        </authorList>
    </citation>
    <scope>NUCLEOTIDE SEQUENCE [LARGE SCALE GENOMIC DNA]</scope>
    <source>
        <strain evidence="6 7">DHG40</strain>
    </source>
</reference>
<dbReference type="RefSeq" id="WP_380007740.1">
    <property type="nucleotide sequence ID" value="NZ_JADIKI010000022.1"/>
</dbReference>
<dbReference type="PROSITE" id="PS50943">
    <property type="entry name" value="HTH_CROC1"/>
    <property type="match status" value="1"/>
</dbReference>
<dbReference type="SMART" id="SM00530">
    <property type="entry name" value="HTH_XRE"/>
    <property type="match status" value="1"/>
</dbReference>
<dbReference type="Pfam" id="PF01381">
    <property type="entry name" value="HTH_3"/>
    <property type="match status" value="1"/>
</dbReference>
<dbReference type="InterPro" id="IPR052359">
    <property type="entry name" value="HTH-type_reg/antitoxin"/>
</dbReference>
<dbReference type="CDD" id="cd00093">
    <property type="entry name" value="HTH_XRE"/>
    <property type="match status" value="1"/>
</dbReference>
<evidence type="ECO:0000313" key="6">
    <source>
        <dbReference type="EMBL" id="MFK2854019.1"/>
    </source>
</evidence>
<keyword evidence="1" id="KW-0805">Transcription regulation</keyword>
<keyword evidence="7" id="KW-1185">Reference proteome</keyword>